<accession>A0A8H7DHP5</accession>
<evidence type="ECO:0000313" key="2">
    <source>
        <dbReference type="EMBL" id="KAF7371771.1"/>
    </source>
</evidence>
<dbReference type="EMBL" id="JACAZI010000001">
    <property type="protein sequence ID" value="KAF7371771.1"/>
    <property type="molecule type" value="Genomic_DNA"/>
</dbReference>
<evidence type="ECO:0000313" key="3">
    <source>
        <dbReference type="Proteomes" id="UP000620124"/>
    </source>
</evidence>
<dbReference type="Proteomes" id="UP000620124">
    <property type="component" value="Unassembled WGS sequence"/>
</dbReference>
<gene>
    <name evidence="2" type="ORF">MVEN_00033700</name>
</gene>
<feature type="compositionally biased region" description="Acidic residues" evidence="1">
    <location>
        <begin position="19"/>
        <end position="29"/>
    </location>
</feature>
<protein>
    <submittedName>
        <fullName evidence="2">Uncharacterized protein</fullName>
    </submittedName>
</protein>
<organism evidence="2 3">
    <name type="scientific">Mycena venus</name>
    <dbReference type="NCBI Taxonomy" id="2733690"/>
    <lineage>
        <taxon>Eukaryota</taxon>
        <taxon>Fungi</taxon>
        <taxon>Dikarya</taxon>
        <taxon>Basidiomycota</taxon>
        <taxon>Agaricomycotina</taxon>
        <taxon>Agaricomycetes</taxon>
        <taxon>Agaricomycetidae</taxon>
        <taxon>Agaricales</taxon>
        <taxon>Marasmiineae</taxon>
        <taxon>Mycenaceae</taxon>
        <taxon>Mycena</taxon>
    </lineage>
</organism>
<name>A0A8H7DHP5_9AGAR</name>
<sequence length="134" mass="13798">MTGVPLGCHKSLVTRLAEEVNEEEEESEGEGSRAAGNSEDSGEDIDWPPSPGIPPVNPEVGPEKKESANIPPLVTRSRAKSASSTAGSNNPMLSTSQSSQPNNTLNTSGYKGAKGIKSSATGIGITSCTQIRCG</sequence>
<feature type="region of interest" description="Disordered" evidence="1">
    <location>
        <begin position="16"/>
        <end position="134"/>
    </location>
</feature>
<reference evidence="2" key="1">
    <citation type="submission" date="2020-05" db="EMBL/GenBank/DDBJ databases">
        <title>Mycena genomes resolve the evolution of fungal bioluminescence.</title>
        <authorList>
            <person name="Tsai I.J."/>
        </authorList>
    </citation>
    <scope>NUCLEOTIDE SEQUENCE</scope>
    <source>
        <strain evidence="2">CCC161011</strain>
    </source>
</reference>
<dbReference type="AlphaFoldDB" id="A0A8H7DHP5"/>
<feature type="compositionally biased region" description="Polar residues" evidence="1">
    <location>
        <begin position="118"/>
        <end position="134"/>
    </location>
</feature>
<evidence type="ECO:0000256" key="1">
    <source>
        <dbReference type="SAM" id="MobiDB-lite"/>
    </source>
</evidence>
<keyword evidence="3" id="KW-1185">Reference proteome</keyword>
<proteinExistence type="predicted"/>
<feature type="compositionally biased region" description="Polar residues" evidence="1">
    <location>
        <begin position="89"/>
        <end position="109"/>
    </location>
</feature>
<comment type="caution">
    <text evidence="2">The sequence shown here is derived from an EMBL/GenBank/DDBJ whole genome shotgun (WGS) entry which is preliminary data.</text>
</comment>
<feature type="compositionally biased region" description="Pro residues" evidence="1">
    <location>
        <begin position="48"/>
        <end position="57"/>
    </location>
</feature>